<dbReference type="Pfam" id="PF19578">
    <property type="entry name" value="DUF6090"/>
    <property type="match status" value="1"/>
</dbReference>
<evidence type="ECO:0000256" key="1">
    <source>
        <dbReference type="SAM" id="Phobius"/>
    </source>
</evidence>
<name>A0A370QA16_9FLAO</name>
<keyword evidence="1" id="KW-1133">Transmembrane helix</keyword>
<keyword evidence="1" id="KW-0472">Membrane</keyword>
<gene>
    <name evidence="2" type="ORF">C8D94_10336</name>
</gene>
<sequence>MGSISGKRFGNYILYAIGEIVLVVLGILIAVGINNWNEDKKEADRLATYLHNYRTDLVTDTTVIGINLRLLEQKKEAFHLVLSDTMTKQQLMTTPLAFSLITTHRPLQLQNKGYNELKNYASNDRTMTDSLVSTIITTHAAFDDLIMQAQERINKDIDENLGYFKNNKEWMADLLSQKLSDDVIAYFLSDDYRNRASLHYVLVYKNLHTFLSAYNDHAIGLLERIDERLSKTP</sequence>
<reference evidence="2 3" key="1">
    <citation type="submission" date="2018-07" db="EMBL/GenBank/DDBJ databases">
        <title>Genomic Encyclopedia of Type Strains, Phase IV (KMG-IV): sequencing the most valuable type-strain genomes for metagenomic binning, comparative biology and taxonomic classification.</title>
        <authorList>
            <person name="Goeker M."/>
        </authorList>
    </citation>
    <scope>NUCLEOTIDE SEQUENCE [LARGE SCALE GENOMIC DNA]</scope>
    <source>
        <strain evidence="2 3">DSM 101478</strain>
    </source>
</reference>
<feature type="transmembrane region" description="Helical" evidence="1">
    <location>
        <begin position="12"/>
        <end position="33"/>
    </location>
</feature>
<accession>A0A370QA16</accession>
<dbReference type="Proteomes" id="UP000255317">
    <property type="component" value="Unassembled WGS sequence"/>
</dbReference>
<evidence type="ECO:0000313" key="2">
    <source>
        <dbReference type="EMBL" id="RDK85218.1"/>
    </source>
</evidence>
<protein>
    <submittedName>
        <fullName evidence="2">Uncharacterized protein</fullName>
    </submittedName>
</protein>
<dbReference type="InterPro" id="IPR045749">
    <property type="entry name" value="DUF6090"/>
</dbReference>
<proteinExistence type="predicted"/>
<dbReference type="AlphaFoldDB" id="A0A370QA16"/>
<evidence type="ECO:0000313" key="3">
    <source>
        <dbReference type="Proteomes" id="UP000255317"/>
    </source>
</evidence>
<keyword evidence="1" id="KW-0812">Transmembrane</keyword>
<organism evidence="2 3">
    <name type="scientific">Marinirhabdus gelatinilytica</name>
    <dbReference type="NCBI Taxonomy" id="1703343"/>
    <lineage>
        <taxon>Bacteria</taxon>
        <taxon>Pseudomonadati</taxon>
        <taxon>Bacteroidota</taxon>
        <taxon>Flavobacteriia</taxon>
        <taxon>Flavobacteriales</taxon>
        <taxon>Flavobacteriaceae</taxon>
    </lineage>
</organism>
<dbReference type="EMBL" id="QRAO01000003">
    <property type="protein sequence ID" value="RDK85218.1"/>
    <property type="molecule type" value="Genomic_DNA"/>
</dbReference>
<keyword evidence="3" id="KW-1185">Reference proteome</keyword>
<comment type="caution">
    <text evidence="2">The sequence shown here is derived from an EMBL/GenBank/DDBJ whole genome shotgun (WGS) entry which is preliminary data.</text>
</comment>